<organism evidence="2 3">
    <name type="scientific">Iodobacter fluviatilis</name>
    <dbReference type="NCBI Taxonomy" id="537"/>
    <lineage>
        <taxon>Bacteria</taxon>
        <taxon>Pseudomonadati</taxon>
        <taxon>Pseudomonadota</taxon>
        <taxon>Betaproteobacteria</taxon>
        <taxon>Neisseriales</taxon>
        <taxon>Chitinibacteraceae</taxon>
        <taxon>Iodobacter</taxon>
    </lineage>
</organism>
<dbReference type="Proteomes" id="UP000515917">
    <property type="component" value="Chromosome"/>
</dbReference>
<dbReference type="InterPro" id="IPR012902">
    <property type="entry name" value="N_methyl_site"/>
</dbReference>
<dbReference type="InterPro" id="IPR032092">
    <property type="entry name" value="PilW"/>
</dbReference>
<evidence type="ECO:0000256" key="1">
    <source>
        <dbReference type="SAM" id="Phobius"/>
    </source>
</evidence>
<name>A0A7G3GAL3_9NEIS</name>
<evidence type="ECO:0008006" key="4">
    <source>
        <dbReference type="Google" id="ProtNLM"/>
    </source>
</evidence>
<dbReference type="EMBL" id="CP025781">
    <property type="protein sequence ID" value="QBC44407.1"/>
    <property type="molecule type" value="Genomic_DNA"/>
</dbReference>
<keyword evidence="1" id="KW-1133">Transmembrane helix</keyword>
<proteinExistence type="predicted"/>
<sequence>MYAVDYRMHPSSGFGLVEIMVAIVISLLASLAIYQTFNTSEGFRRSTLGNGNAQSSGGIAIMQIQKELERAGYGIGSNRALNCNVVSQNPNYTNFPLVPVRITSVPGGSDQISLMYSTSAAAGMPAMFGEGTTHTNNDDQFVNILLASQYRANDLVVVWPDPGRQAQANCPLFQVTCTNATCSGTGTPAATPGKDFLLRHTANALWNGTALNQPFPTSLPMNTTRLFNFGAMVRRTYCVYLEGNPNQCRGANDTTDGSLISMDMPKDRAIDQNSWTSTTENVIQLRAEYGFDTNTDGDNIPNNVSVWNNTTPTNLLGWQQLIAIRYGVLVRSNYPEKPDRAGNCSTTASNAIFTWAGGAFTTPTNAQPSNTNWQCYRYTVHETVVPLRNQMFANQPNLLSTAAP</sequence>
<accession>A0A7G3GAL3</accession>
<keyword evidence="3" id="KW-1185">Reference proteome</keyword>
<gene>
    <name evidence="2" type="ORF">C1H71_13305</name>
</gene>
<dbReference type="GO" id="GO:0043683">
    <property type="term" value="P:type IV pilus assembly"/>
    <property type="evidence" value="ECO:0007669"/>
    <property type="project" value="InterPro"/>
</dbReference>
<feature type="transmembrane region" description="Helical" evidence="1">
    <location>
        <begin position="12"/>
        <end position="34"/>
    </location>
</feature>
<protein>
    <recommendedName>
        <fullName evidence="4">Tfp pilus assembly protein PilW</fullName>
    </recommendedName>
</protein>
<evidence type="ECO:0000313" key="3">
    <source>
        <dbReference type="Proteomes" id="UP000515917"/>
    </source>
</evidence>
<dbReference type="Pfam" id="PF16074">
    <property type="entry name" value="PilW"/>
    <property type="match status" value="1"/>
</dbReference>
<dbReference type="KEGG" id="ifl:C1H71_13305"/>
<keyword evidence="1" id="KW-0472">Membrane</keyword>
<keyword evidence="1" id="KW-0812">Transmembrane</keyword>
<evidence type="ECO:0000313" key="2">
    <source>
        <dbReference type="EMBL" id="QBC44407.1"/>
    </source>
</evidence>
<dbReference type="AlphaFoldDB" id="A0A7G3GAL3"/>
<reference evidence="2 3" key="1">
    <citation type="submission" date="2018-01" db="EMBL/GenBank/DDBJ databases">
        <title>Genome sequence of Iodobacter sp. strain PCH194 isolated from Indian Trans-Himalaya.</title>
        <authorList>
            <person name="Kumar V."/>
            <person name="Thakur V."/>
            <person name="Kumar S."/>
            <person name="Singh D."/>
        </authorList>
    </citation>
    <scope>NUCLEOTIDE SEQUENCE [LARGE SCALE GENOMIC DNA]</scope>
    <source>
        <strain evidence="2 3">PCH194</strain>
    </source>
</reference>
<dbReference type="Pfam" id="PF07963">
    <property type="entry name" value="N_methyl"/>
    <property type="match status" value="1"/>
</dbReference>